<name>A0A1I3DUN5_9GAMM</name>
<dbReference type="InterPro" id="IPR011009">
    <property type="entry name" value="Kinase-like_dom_sf"/>
</dbReference>
<evidence type="ECO:0000259" key="1">
    <source>
        <dbReference type="Pfam" id="PF01636"/>
    </source>
</evidence>
<reference evidence="2 3" key="1">
    <citation type="submission" date="2016-10" db="EMBL/GenBank/DDBJ databases">
        <authorList>
            <person name="de Groot N.N."/>
        </authorList>
    </citation>
    <scope>NUCLEOTIDE SEQUENCE [LARGE SCALE GENOMIC DNA]</scope>
    <source>
        <strain evidence="2 3">CGMCC 1.6848</strain>
    </source>
</reference>
<dbReference type="RefSeq" id="WP_092848067.1">
    <property type="nucleotide sequence ID" value="NZ_FOPY01000012.1"/>
</dbReference>
<evidence type="ECO:0000313" key="2">
    <source>
        <dbReference type="EMBL" id="SFH90415.1"/>
    </source>
</evidence>
<dbReference type="Pfam" id="PF01636">
    <property type="entry name" value="APH"/>
    <property type="match status" value="1"/>
</dbReference>
<accession>A0A1I3DUN5</accession>
<sequence>MPDAAYASRLDALRDWVAARHDLPADRLRLELAAGDASFRRYFRAWLADGATRILMDAPPAQEDSRPFVAIASDWRAAGLPVPTLHAQDLDAGFIELEDLGDTPMHLLLGDEDSEATLACEERALALLDVLQNRAPAAPLPAYDAPLLGRELDLFPEWCLGHFLNIDAPPGWQRHRQRLIETALAQPCVAVHRDFDAMNLMVHAKQLWLIDFQDAVSGPLTYDLISLLRGRYCRFSRPRFVAWVEAFRQRAIADGRLPERVDCDNFLHMADAMAAQRSLKVLGIFCRLTLRDAKSGYLERLPRFLDHLRDSLAPWPDYTELVDWLDNTFAPALTRALAQHARRGTPT</sequence>
<evidence type="ECO:0000313" key="3">
    <source>
        <dbReference type="Proteomes" id="UP000199040"/>
    </source>
</evidence>
<dbReference type="SUPFAM" id="SSF56112">
    <property type="entry name" value="Protein kinase-like (PK-like)"/>
    <property type="match status" value="1"/>
</dbReference>
<proteinExistence type="predicted"/>
<organism evidence="2 3">
    <name type="scientific">Modicisalibacter xianhensis</name>
    <dbReference type="NCBI Taxonomy" id="442341"/>
    <lineage>
        <taxon>Bacteria</taxon>
        <taxon>Pseudomonadati</taxon>
        <taxon>Pseudomonadota</taxon>
        <taxon>Gammaproteobacteria</taxon>
        <taxon>Oceanospirillales</taxon>
        <taxon>Halomonadaceae</taxon>
        <taxon>Modicisalibacter</taxon>
    </lineage>
</organism>
<dbReference type="Gene3D" id="3.90.1200.10">
    <property type="match status" value="1"/>
</dbReference>
<dbReference type="STRING" id="442341.SAMN04487959_11230"/>
<gene>
    <name evidence="2" type="ORF">SAMN04487959_11230</name>
</gene>
<dbReference type="InterPro" id="IPR002575">
    <property type="entry name" value="Aminoglycoside_PTrfase"/>
</dbReference>
<dbReference type="EMBL" id="FOPY01000012">
    <property type="protein sequence ID" value="SFH90415.1"/>
    <property type="molecule type" value="Genomic_DNA"/>
</dbReference>
<feature type="domain" description="Aminoglycoside phosphotransferase" evidence="1">
    <location>
        <begin position="31"/>
        <end position="242"/>
    </location>
</feature>
<dbReference type="AlphaFoldDB" id="A0A1I3DUN5"/>
<dbReference type="Proteomes" id="UP000199040">
    <property type="component" value="Unassembled WGS sequence"/>
</dbReference>
<protein>
    <recommendedName>
        <fullName evidence="1">Aminoglycoside phosphotransferase domain-containing protein</fullName>
    </recommendedName>
</protein>
<dbReference type="Gene3D" id="3.30.200.20">
    <property type="entry name" value="Phosphorylase Kinase, domain 1"/>
    <property type="match status" value="1"/>
</dbReference>
<keyword evidence="3" id="KW-1185">Reference proteome</keyword>